<dbReference type="EMBL" id="RRCH01000021">
    <property type="protein sequence ID" value="RRJ30563.1"/>
    <property type="molecule type" value="Genomic_DNA"/>
</dbReference>
<gene>
    <name evidence="1" type="ORF">EIK79_09805</name>
</gene>
<comment type="caution">
    <text evidence="1">The sequence shown here is derived from an EMBL/GenBank/DDBJ whole genome shotgun (WGS) entry which is preliminary data.</text>
</comment>
<organism evidence="1 2">
    <name type="scientific">Halocatena pleomorpha</name>
    <dbReference type="NCBI Taxonomy" id="1785090"/>
    <lineage>
        <taxon>Archaea</taxon>
        <taxon>Methanobacteriati</taxon>
        <taxon>Methanobacteriota</taxon>
        <taxon>Stenosarchaea group</taxon>
        <taxon>Halobacteria</taxon>
        <taxon>Halobacteriales</taxon>
        <taxon>Natronomonadaceae</taxon>
        <taxon>Halocatena</taxon>
    </lineage>
</organism>
<evidence type="ECO:0000313" key="1">
    <source>
        <dbReference type="EMBL" id="RRJ30563.1"/>
    </source>
</evidence>
<dbReference type="OrthoDB" id="39107at2157"/>
<accession>A0A3P3RDN7</accession>
<proteinExistence type="predicted"/>
<evidence type="ECO:0000313" key="2">
    <source>
        <dbReference type="Proteomes" id="UP000282322"/>
    </source>
</evidence>
<sequence>MQLLVAGSTRVDAGKTTFSVGLLDHVGGTGFKPRAGNDYWFDHDDYRHATTAGRLYGKDARRLAAVNDDRSPETINPIHRLWQPSPGPNEGLLGRTDREFVVDRVGWDDPTYVVNDTVELPASITTRLPLESAIRVASVAEFNEVMNRVHLPALKQISDRIETTDRSVIESYGAIARPLTTLEPDAVAVVEPGIVRMYDGARYAKACAVASGSAREGRLEVPVDRVLNLIEQQATVELPALDSETRADSERIANAYAPAYDALCTTARES</sequence>
<dbReference type="Proteomes" id="UP000282322">
    <property type="component" value="Unassembled WGS sequence"/>
</dbReference>
<protein>
    <submittedName>
        <fullName evidence="1">ATPase</fullName>
    </submittedName>
</protein>
<dbReference type="AlphaFoldDB" id="A0A3P3RDN7"/>
<dbReference type="RefSeq" id="WP_124954934.1">
    <property type="nucleotide sequence ID" value="NZ_RRCH01000021.1"/>
</dbReference>
<name>A0A3P3RDN7_9EURY</name>
<reference evidence="1 2" key="1">
    <citation type="submission" date="2018-11" db="EMBL/GenBank/DDBJ databases">
        <title>Taxonoimc description of Halomarina strain SPP-AMP-1.</title>
        <authorList>
            <person name="Pal Y."/>
            <person name="Srinivasana K."/>
            <person name="Verma A."/>
            <person name="Kumar P."/>
        </authorList>
    </citation>
    <scope>NUCLEOTIDE SEQUENCE [LARGE SCALE GENOMIC DNA]</scope>
    <source>
        <strain evidence="1 2">SPP-AMP-1</strain>
    </source>
</reference>
<keyword evidence="2" id="KW-1185">Reference proteome</keyword>